<reference evidence="6 7" key="1">
    <citation type="submission" date="2019-05" db="EMBL/GenBank/DDBJ databases">
        <title>Mikania micrantha, genome provides insights into the molecular mechanism of rapid growth.</title>
        <authorList>
            <person name="Liu B."/>
        </authorList>
    </citation>
    <scope>NUCLEOTIDE SEQUENCE [LARGE SCALE GENOMIC DNA]</scope>
    <source>
        <strain evidence="6">NLD-2019</strain>
        <tissue evidence="6">Leaf</tissue>
    </source>
</reference>
<evidence type="ECO:0000256" key="2">
    <source>
        <dbReference type="ARBA" id="ARBA00022670"/>
    </source>
</evidence>
<evidence type="ECO:0000259" key="5">
    <source>
        <dbReference type="Pfam" id="PF02902"/>
    </source>
</evidence>
<dbReference type="PANTHER" id="PTHR34835:SF90">
    <property type="entry name" value="AMINOTRANSFERASE-LIKE PLANT MOBILE DOMAIN-CONTAINING PROTEIN"/>
    <property type="match status" value="1"/>
</dbReference>
<comment type="similarity">
    <text evidence="1">Belongs to the peptidase C48 family.</text>
</comment>
<dbReference type="SUPFAM" id="SSF54001">
    <property type="entry name" value="Cysteine proteinases"/>
    <property type="match status" value="1"/>
</dbReference>
<dbReference type="AlphaFoldDB" id="A0A5N6LAN9"/>
<feature type="region of interest" description="Disordered" evidence="4">
    <location>
        <begin position="451"/>
        <end position="500"/>
    </location>
</feature>
<dbReference type="Pfam" id="PF02902">
    <property type="entry name" value="Peptidase_C48"/>
    <property type="match status" value="1"/>
</dbReference>
<dbReference type="EMBL" id="SZYD01002046">
    <property type="protein sequence ID" value="KAD0020785.1"/>
    <property type="molecule type" value="Genomic_DNA"/>
</dbReference>
<dbReference type="InterPro" id="IPR003653">
    <property type="entry name" value="Peptidase_C48_C"/>
</dbReference>
<proteinExistence type="inferred from homology"/>
<dbReference type="InterPro" id="IPR038765">
    <property type="entry name" value="Papain-like_cys_pep_sf"/>
</dbReference>
<keyword evidence="3" id="KW-0378">Hydrolase</keyword>
<organism evidence="6 7">
    <name type="scientific">Mikania micrantha</name>
    <name type="common">bitter vine</name>
    <dbReference type="NCBI Taxonomy" id="192012"/>
    <lineage>
        <taxon>Eukaryota</taxon>
        <taxon>Viridiplantae</taxon>
        <taxon>Streptophyta</taxon>
        <taxon>Embryophyta</taxon>
        <taxon>Tracheophyta</taxon>
        <taxon>Spermatophyta</taxon>
        <taxon>Magnoliopsida</taxon>
        <taxon>eudicotyledons</taxon>
        <taxon>Gunneridae</taxon>
        <taxon>Pentapetalae</taxon>
        <taxon>asterids</taxon>
        <taxon>campanulids</taxon>
        <taxon>Asterales</taxon>
        <taxon>Asteraceae</taxon>
        <taxon>Asteroideae</taxon>
        <taxon>Heliantheae alliance</taxon>
        <taxon>Eupatorieae</taxon>
        <taxon>Mikania</taxon>
    </lineage>
</organism>
<keyword evidence="7" id="KW-1185">Reference proteome</keyword>
<gene>
    <name evidence="6" type="ORF">E3N88_44911</name>
</gene>
<evidence type="ECO:0000313" key="6">
    <source>
        <dbReference type="EMBL" id="KAD0020785.1"/>
    </source>
</evidence>
<accession>A0A5N6LAN9</accession>
<dbReference type="GO" id="GO:0006508">
    <property type="term" value="P:proteolysis"/>
    <property type="evidence" value="ECO:0007669"/>
    <property type="project" value="UniProtKB-KW"/>
</dbReference>
<dbReference type="Gene3D" id="3.40.395.10">
    <property type="entry name" value="Adenoviral Proteinase, Chain A"/>
    <property type="match status" value="1"/>
</dbReference>
<feature type="domain" description="Ubiquitin-like protease family profile" evidence="5">
    <location>
        <begin position="938"/>
        <end position="1093"/>
    </location>
</feature>
<dbReference type="PANTHER" id="PTHR34835">
    <property type="entry name" value="OS07G0283600 PROTEIN-RELATED"/>
    <property type="match status" value="1"/>
</dbReference>
<keyword evidence="2" id="KW-0645">Protease</keyword>
<feature type="compositionally biased region" description="Basic and acidic residues" evidence="4">
    <location>
        <begin position="479"/>
        <end position="500"/>
    </location>
</feature>
<evidence type="ECO:0000313" key="7">
    <source>
        <dbReference type="Proteomes" id="UP000326396"/>
    </source>
</evidence>
<dbReference type="Proteomes" id="UP000326396">
    <property type="component" value="Unassembled WGS sequence"/>
</dbReference>
<comment type="caution">
    <text evidence="6">The sequence shown here is derived from an EMBL/GenBank/DDBJ whole genome shotgun (WGS) entry which is preliminary data.</text>
</comment>
<sequence length="1114" mass="127338">MHDFRKSDRIASKSLSRFTNISNSPVEIDSDDDTNRELEKKRKVVHISNNNVKRRRLKKENNVEEEEGLDIPIEWFRIVNRCTPKQFCKGLQSLKPKQKEAVQEMGFGKLLSFKVNGIPQKIGHYIVDRLDVTSMEILGREGPIKVNEEAVFGLLGVPKGGIDLKNVNPTKNLCKNIQEWRNLYTNDYISPSELVKRFSEAGDDDSFNFKLDFLMLFLSTIVECHAHGKCKLDVLNYLADDTDISKVNWCSYIIDCIEKCKSGWLPNTKSPFKAPLALLTLLYVDNVQCKGMNVDHTKAPIEFWNMEKLKQREALELVEISKSGDLGNMIDLDRMLDQTICNKKRFERAIVKKIEKEPKNHMVRLMAEKYERIFNEKPCVVQLKEKEVINKNEETSSIKKCTVLSDDTLGSGLRDDIDDRIMDVCLEINRRRQKWIESDEDEEDVDLETVNKNNEDSDDNNNHEVDLGCPSFSLGFTQEQHERKGLEQSEKPEGESKDKFQGCKLGAETEGKDVTKVSGDKVCIDKPDQILNQRFVVDEFPTFSLGLTQEGNQEEYNKIIGKGLSENMKAGVVSENVTIADRKFVGKTKKDILLEKYSANVPKQGGLKDSENEVVQESCMKAVMLKDEIPTFSLGLTQEVRLEETNKFTGQREIGDEKTMTFVADKMNAADGKMMGKSKSEIVAEKFGASGAMNEGINAPRPKVGGGVDKSRKAMAKFEGKKGDSENKFKVEPKQGLMNQNVSEKEIETTTNASMTPTKVHSFIENSDKVLDKFCGENEAGKNVMKMSIESDVKVKNEQKREASKTNHQTVVVKSKRLKGVSRECKSPYLLREVEITNSYNKEENSVWDYIVKLSDEEVIFETSNGPMTEAKFFKTLIPGNRIYGELIDCWATVLNAEEKLRSPDSPYRLFCGHRVFLKWMFTAPKTDESVRLVALTKMMFDAVGRVESMRALKSYDIVIIPLLENDHFYVMAFDLKNPGIYLLDNMDRDETIVSIKDHKDYYKKDTPYKVKHMFVRYLEKFHHPRADKISMQTVTRVDLQWATIGNITDCGIFVMRHMEMFMGSQCRNFDCGFKTSEKQVRTQIQTLRKKYACRILLSDINVQKQKLLAKVGL</sequence>
<name>A0A5N6LAN9_9ASTR</name>
<evidence type="ECO:0000256" key="3">
    <source>
        <dbReference type="ARBA" id="ARBA00022801"/>
    </source>
</evidence>
<evidence type="ECO:0000256" key="1">
    <source>
        <dbReference type="ARBA" id="ARBA00005234"/>
    </source>
</evidence>
<evidence type="ECO:0000256" key="4">
    <source>
        <dbReference type="SAM" id="MobiDB-lite"/>
    </source>
</evidence>
<dbReference type="GO" id="GO:0008234">
    <property type="term" value="F:cysteine-type peptidase activity"/>
    <property type="evidence" value="ECO:0007669"/>
    <property type="project" value="InterPro"/>
</dbReference>
<protein>
    <recommendedName>
        <fullName evidence="5">Ubiquitin-like protease family profile domain-containing protein</fullName>
    </recommendedName>
</protein>